<evidence type="ECO:0000313" key="1">
    <source>
        <dbReference type="EMBL" id="CAA2997594.1"/>
    </source>
</evidence>
<proteinExistence type="predicted"/>
<name>A0A8S0SZE0_OLEEU</name>
<reference evidence="1 2" key="1">
    <citation type="submission" date="2019-12" db="EMBL/GenBank/DDBJ databases">
        <authorList>
            <person name="Alioto T."/>
            <person name="Alioto T."/>
            <person name="Gomez Garrido J."/>
        </authorList>
    </citation>
    <scope>NUCLEOTIDE SEQUENCE [LARGE SCALE GENOMIC DNA]</scope>
</reference>
<sequence>MPVEQACLLDGDGRQETIQNQSWVMWVLPLVGRLKLNTDASLQSGVKVFRMRAVIRDHAGVVLVIRECWDFYQLRMMKLRLDGIG</sequence>
<dbReference type="AlphaFoldDB" id="A0A8S0SZE0"/>
<comment type="caution">
    <text evidence="1">The sequence shown here is derived from an EMBL/GenBank/DDBJ whole genome shotgun (WGS) entry which is preliminary data.</text>
</comment>
<protein>
    <submittedName>
        <fullName evidence="1">Uncharacterized protein</fullName>
    </submittedName>
</protein>
<evidence type="ECO:0000313" key="2">
    <source>
        <dbReference type="Proteomes" id="UP000594638"/>
    </source>
</evidence>
<dbReference type="Gramene" id="OE9A089546T1">
    <property type="protein sequence ID" value="OE9A089546C1"/>
    <property type="gene ID" value="OE9A089546"/>
</dbReference>
<gene>
    <name evidence="1" type="ORF">OLEA9_A089546</name>
</gene>
<accession>A0A8S0SZE0</accession>
<dbReference type="Proteomes" id="UP000594638">
    <property type="component" value="Unassembled WGS sequence"/>
</dbReference>
<keyword evidence="2" id="KW-1185">Reference proteome</keyword>
<dbReference type="EMBL" id="CACTIH010005561">
    <property type="protein sequence ID" value="CAA2997594.1"/>
    <property type="molecule type" value="Genomic_DNA"/>
</dbReference>
<organism evidence="1 2">
    <name type="scientific">Olea europaea subsp. europaea</name>
    <dbReference type="NCBI Taxonomy" id="158383"/>
    <lineage>
        <taxon>Eukaryota</taxon>
        <taxon>Viridiplantae</taxon>
        <taxon>Streptophyta</taxon>
        <taxon>Embryophyta</taxon>
        <taxon>Tracheophyta</taxon>
        <taxon>Spermatophyta</taxon>
        <taxon>Magnoliopsida</taxon>
        <taxon>eudicotyledons</taxon>
        <taxon>Gunneridae</taxon>
        <taxon>Pentapetalae</taxon>
        <taxon>asterids</taxon>
        <taxon>lamiids</taxon>
        <taxon>Lamiales</taxon>
        <taxon>Oleaceae</taxon>
        <taxon>Oleeae</taxon>
        <taxon>Olea</taxon>
    </lineage>
</organism>